<dbReference type="InterPro" id="IPR016024">
    <property type="entry name" value="ARM-type_fold"/>
</dbReference>
<feature type="repeat" description="Pumilio" evidence="4">
    <location>
        <begin position="390"/>
        <end position="434"/>
    </location>
</feature>
<evidence type="ECO:0000313" key="7">
    <source>
        <dbReference type="EMBL" id="EXB62871.1"/>
    </source>
</evidence>
<keyword evidence="2" id="KW-0810">Translation regulation</keyword>
<evidence type="ECO:0000259" key="6">
    <source>
        <dbReference type="PROSITE" id="PS50303"/>
    </source>
</evidence>
<feature type="region of interest" description="Disordered" evidence="5">
    <location>
        <begin position="457"/>
        <end position="479"/>
    </location>
</feature>
<evidence type="ECO:0000256" key="2">
    <source>
        <dbReference type="ARBA" id="ARBA00022845"/>
    </source>
</evidence>
<dbReference type="EMBL" id="KE344457">
    <property type="protein sequence ID" value="EXB62871.1"/>
    <property type="molecule type" value="Genomic_DNA"/>
</dbReference>
<dbReference type="GO" id="GO:0005737">
    <property type="term" value="C:cytoplasm"/>
    <property type="evidence" value="ECO:0007669"/>
    <property type="project" value="TreeGrafter"/>
</dbReference>
<dbReference type="InterPro" id="IPR033133">
    <property type="entry name" value="PUM-HD"/>
</dbReference>
<gene>
    <name evidence="7" type="ORF">L484_008721</name>
</gene>
<proteinExistence type="predicted"/>
<dbReference type="PANTHER" id="PTHR12537">
    <property type="entry name" value="RNA BINDING PROTEIN PUMILIO-RELATED"/>
    <property type="match status" value="1"/>
</dbReference>
<feature type="repeat" description="Pumilio" evidence="4">
    <location>
        <begin position="134"/>
        <end position="169"/>
    </location>
</feature>
<dbReference type="SMART" id="SM00025">
    <property type="entry name" value="Pumilio"/>
    <property type="match status" value="7"/>
</dbReference>
<accession>W9R0M8</accession>
<keyword evidence="8" id="KW-1185">Reference proteome</keyword>
<dbReference type="PANTHER" id="PTHR12537:SF137">
    <property type="entry name" value="PUMILIO HOMOLOG 16-RELATED"/>
    <property type="match status" value="1"/>
</dbReference>
<dbReference type="GO" id="GO:0003729">
    <property type="term" value="F:mRNA binding"/>
    <property type="evidence" value="ECO:0007669"/>
    <property type="project" value="TreeGrafter"/>
</dbReference>
<dbReference type="InterPro" id="IPR001313">
    <property type="entry name" value="Pumilio_RNA-bd_rpt"/>
</dbReference>
<dbReference type="PROSITE" id="PS50303">
    <property type="entry name" value="PUM_HD"/>
    <property type="match status" value="1"/>
</dbReference>
<name>W9R0M8_9ROSA</name>
<dbReference type="Gene3D" id="1.25.10.10">
    <property type="entry name" value="Leucine-rich Repeat Variant"/>
    <property type="match status" value="1"/>
</dbReference>
<protein>
    <submittedName>
        <fullName evidence="7">Pumilio-12-like protein</fullName>
    </submittedName>
</protein>
<feature type="repeat" description="Pumilio" evidence="4">
    <location>
        <begin position="170"/>
        <end position="205"/>
    </location>
</feature>
<dbReference type="InterPro" id="IPR011989">
    <property type="entry name" value="ARM-like"/>
</dbReference>
<feature type="compositionally biased region" description="Polar residues" evidence="5">
    <location>
        <begin position="1"/>
        <end position="38"/>
    </location>
</feature>
<evidence type="ECO:0000256" key="5">
    <source>
        <dbReference type="SAM" id="MobiDB-lite"/>
    </source>
</evidence>
<dbReference type="Pfam" id="PF00806">
    <property type="entry name" value="PUF"/>
    <property type="match status" value="1"/>
</dbReference>
<dbReference type="eggNOG" id="KOG2049">
    <property type="taxonomic scope" value="Eukaryota"/>
</dbReference>
<dbReference type="AlphaFoldDB" id="W9R0M8"/>
<dbReference type="SUPFAM" id="SSF48371">
    <property type="entry name" value="ARM repeat"/>
    <property type="match status" value="1"/>
</dbReference>
<feature type="region of interest" description="Disordered" evidence="5">
    <location>
        <begin position="1"/>
        <end position="68"/>
    </location>
</feature>
<evidence type="ECO:0000256" key="3">
    <source>
        <dbReference type="ARBA" id="ARBA00022884"/>
    </source>
</evidence>
<dbReference type="GO" id="GO:0006417">
    <property type="term" value="P:regulation of translation"/>
    <property type="evidence" value="ECO:0007669"/>
    <property type="project" value="UniProtKB-KW"/>
</dbReference>
<sequence length="479" mass="53459">MENSNPFANGNHQEPLTPGSSSDHSLENTITLNLQNLRVRTDKNDNNDQAESSTRSNTKGRITHAHDNNQSQVRTIIHQNIIEHCVLDEEISSLDKRGSIVSQTGPSYQPSVQDFGTKFYRAWRETDPIDCAAELNQRIAKLALDPEGSEYLQTTLMQTDKQETDEIFGGILVYIYDVMSNEHGSRVFARLIERCDESQLQLIVSIITLQTQPFLNLLFSIHGANSAKRLIKVLGKSASVSVSNIISILARHFAFMMNNRIACFVILKCFDSLNAHQNQILYEELVRNSLTLATHDKGCIALNKSIECIKGLHRDRLLDVISTHALFLSQDPSGNYVVQRVLGLQHPFFTNKICWALVGNFVNLSMQKSASHVVEKCLKTPFGMDRVLSDLNAYDKLWEVASNRFGNYVIQRALELAQIVTIGPAKGPTVTILKGYKAFWRDISWAEQGLNPGLGRIGLGSGREPSRATAGLGPRVEKP</sequence>
<organism evidence="7 8">
    <name type="scientific">Morus notabilis</name>
    <dbReference type="NCBI Taxonomy" id="981085"/>
    <lineage>
        <taxon>Eukaryota</taxon>
        <taxon>Viridiplantae</taxon>
        <taxon>Streptophyta</taxon>
        <taxon>Embryophyta</taxon>
        <taxon>Tracheophyta</taxon>
        <taxon>Spermatophyta</taxon>
        <taxon>Magnoliopsida</taxon>
        <taxon>eudicotyledons</taxon>
        <taxon>Gunneridae</taxon>
        <taxon>Pentapetalae</taxon>
        <taxon>rosids</taxon>
        <taxon>fabids</taxon>
        <taxon>Rosales</taxon>
        <taxon>Moraceae</taxon>
        <taxon>Moreae</taxon>
        <taxon>Morus</taxon>
    </lineage>
</organism>
<keyword evidence="1" id="KW-0677">Repeat</keyword>
<keyword evidence="3" id="KW-0694">RNA-binding</keyword>
<evidence type="ECO:0000313" key="8">
    <source>
        <dbReference type="Proteomes" id="UP000030645"/>
    </source>
</evidence>
<feature type="domain" description="PUM-HD" evidence="6">
    <location>
        <begin position="111"/>
        <end position="457"/>
    </location>
</feature>
<dbReference type="PROSITE" id="PS50302">
    <property type="entry name" value="PUM"/>
    <property type="match status" value="3"/>
</dbReference>
<evidence type="ECO:0000256" key="1">
    <source>
        <dbReference type="ARBA" id="ARBA00022737"/>
    </source>
</evidence>
<dbReference type="Proteomes" id="UP000030645">
    <property type="component" value="Unassembled WGS sequence"/>
</dbReference>
<feature type="compositionally biased region" description="Polar residues" evidence="5">
    <location>
        <begin position="47"/>
        <end position="60"/>
    </location>
</feature>
<evidence type="ECO:0000256" key="4">
    <source>
        <dbReference type="PROSITE-ProRule" id="PRU00317"/>
    </source>
</evidence>
<dbReference type="Pfam" id="PF22493">
    <property type="entry name" value="PUF_NOP9"/>
    <property type="match status" value="1"/>
</dbReference>
<reference evidence="8" key="1">
    <citation type="submission" date="2013-01" db="EMBL/GenBank/DDBJ databases">
        <title>Draft Genome Sequence of a Mulberry Tree, Morus notabilis C.K. Schneid.</title>
        <authorList>
            <person name="He N."/>
            <person name="Zhao S."/>
        </authorList>
    </citation>
    <scope>NUCLEOTIDE SEQUENCE</scope>
</reference>